<organism evidence="1 2">
    <name type="scientific">Catenulispora yoronensis</name>
    <dbReference type="NCBI Taxonomy" id="450799"/>
    <lineage>
        <taxon>Bacteria</taxon>
        <taxon>Bacillati</taxon>
        <taxon>Actinomycetota</taxon>
        <taxon>Actinomycetes</taxon>
        <taxon>Catenulisporales</taxon>
        <taxon>Catenulisporaceae</taxon>
        <taxon>Catenulispora</taxon>
    </lineage>
</organism>
<dbReference type="Proteomes" id="UP001500751">
    <property type="component" value="Unassembled WGS sequence"/>
</dbReference>
<name>A0ABP5FJK6_9ACTN</name>
<evidence type="ECO:0000313" key="1">
    <source>
        <dbReference type="EMBL" id="GAA2026288.1"/>
    </source>
</evidence>
<accession>A0ABP5FJK6</accession>
<gene>
    <name evidence="1" type="ORF">GCM10009839_25870</name>
</gene>
<evidence type="ECO:0000313" key="2">
    <source>
        <dbReference type="Proteomes" id="UP001500751"/>
    </source>
</evidence>
<comment type="caution">
    <text evidence="1">The sequence shown here is derived from an EMBL/GenBank/DDBJ whole genome shotgun (WGS) entry which is preliminary data.</text>
</comment>
<dbReference type="EMBL" id="BAAAQN010000012">
    <property type="protein sequence ID" value="GAA2026288.1"/>
    <property type="molecule type" value="Genomic_DNA"/>
</dbReference>
<proteinExistence type="predicted"/>
<reference evidence="2" key="1">
    <citation type="journal article" date="2019" name="Int. J. Syst. Evol. Microbiol.">
        <title>The Global Catalogue of Microorganisms (GCM) 10K type strain sequencing project: providing services to taxonomists for standard genome sequencing and annotation.</title>
        <authorList>
            <consortium name="The Broad Institute Genomics Platform"/>
            <consortium name="The Broad Institute Genome Sequencing Center for Infectious Disease"/>
            <person name="Wu L."/>
            <person name="Ma J."/>
        </authorList>
    </citation>
    <scope>NUCLEOTIDE SEQUENCE [LARGE SCALE GENOMIC DNA]</scope>
    <source>
        <strain evidence="2">JCM 16014</strain>
    </source>
</reference>
<protein>
    <submittedName>
        <fullName evidence="1">Uncharacterized protein</fullName>
    </submittedName>
</protein>
<sequence>MPFLRAVPSLGNGTVEEVTAPVQGRYPIHRVPASALSRAAVSRVTLPVLSFFLLAPFSSAWCLSQVARVLFRSAERGATFGPWSRQAERRPSKTFDAFSAIRVKL</sequence>
<keyword evidence="2" id="KW-1185">Reference proteome</keyword>